<evidence type="ECO:0000313" key="3">
    <source>
        <dbReference type="Proteomes" id="UP000429644"/>
    </source>
</evidence>
<reference evidence="2 3" key="1">
    <citation type="submission" date="2019-10" db="EMBL/GenBank/DDBJ databases">
        <title>Georgenia wutianyii sp. nov. and Georgenia yuyongxinii sp. nov. isolated from plateau pika (Ochotona curzoniae) in the Qinghai-Tibet plateau of China.</title>
        <authorList>
            <person name="Tian Z."/>
        </authorList>
    </citation>
    <scope>NUCLEOTIDE SEQUENCE [LARGE SCALE GENOMIC DNA]</scope>
    <source>
        <strain evidence="2 3">JCM 15130</strain>
    </source>
</reference>
<dbReference type="Proteomes" id="UP000429644">
    <property type="component" value="Unassembled WGS sequence"/>
</dbReference>
<gene>
    <name evidence="2" type="ORF">GB882_01910</name>
</gene>
<dbReference type="EMBL" id="WHPD01000419">
    <property type="protein sequence ID" value="MPV87407.1"/>
    <property type="molecule type" value="Genomic_DNA"/>
</dbReference>
<keyword evidence="3" id="KW-1185">Reference proteome</keyword>
<feature type="domain" description="YdhG-like" evidence="1">
    <location>
        <begin position="25"/>
        <end position="128"/>
    </location>
</feature>
<protein>
    <submittedName>
        <fullName evidence="2">DUF1801 domain-containing protein</fullName>
    </submittedName>
</protein>
<organism evidence="2 3">
    <name type="scientific">Georgenia ruanii</name>
    <dbReference type="NCBI Taxonomy" id="348442"/>
    <lineage>
        <taxon>Bacteria</taxon>
        <taxon>Bacillati</taxon>
        <taxon>Actinomycetota</taxon>
        <taxon>Actinomycetes</taxon>
        <taxon>Micrococcales</taxon>
        <taxon>Bogoriellaceae</taxon>
        <taxon>Georgenia</taxon>
    </lineage>
</organism>
<evidence type="ECO:0000313" key="2">
    <source>
        <dbReference type="EMBL" id="MPV87407.1"/>
    </source>
</evidence>
<evidence type="ECO:0000259" key="1">
    <source>
        <dbReference type="Pfam" id="PF08818"/>
    </source>
</evidence>
<dbReference type="InterPro" id="IPR014922">
    <property type="entry name" value="YdhG-like"/>
</dbReference>
<sequence>MAENLTRPTDASVTDLVERAEPAGRREDARVLLDLMTRVTGTDPVVWGTSMIGFGEYHYRYASGHEGDTFVVGFSPRKTSMSVYGLLHPEAEDLLAALGPHRRGVGCLYLGRLRGVDLAVLERLVAQAWARGGQA</sequence>
<name>A0A7J9US03_9MICO</name>
<dbReference type="AlphaFoldDB" id="A0A7J9US03"/>
<comment type="caution">
    <text evidence="2">The sequence shown here is derived from an EMBL/GenBank/DDBJ whole genome shotgun (WGS) entry which is preliminary data.</text>
</comment>
<dbReference type="Pfam" id="PF08818">
    <property type="entry name" value="DUF1801"/>
    <property type="match status" value="1"/>
</dbReference>
<accession>A0A7J9US03</accession>
<dbReference type="OrthoDB" id="5951444at2"/>
<dbReference type="RefSeq" id="WP_152229967.1">
    <property type="nucleotide sequence ID" value="NZ_BAAAOT010000036.1"/>
</dbReference>
<proteinExistence type="predicted"/>